<feature type="compositionally biased region" description="Basic residues" evidence="1">
    <location>
        <begin position="195"/>
        <end position="204"/>
    </location>
</feature>
<feature type="region of interest" description="Disordered" evidence="1">
    <location>
        <begin position="1"/>
        <end position="23"/>
    </location>
</feature>
<comment type="caution">
    <text evidence="2">The sequence shown here is derived from an EMBL/GenBank/DDBJ whole genome shotgun (WGS) entry which is preliminary data.</text>
</comment>
<sequence length="339" mass="37794">MSQDQQDQTSEHGSDPTDAATSVPLGIARPGAWTMLPDWVALSGISARAQALYWQLAVHLNRRRGDRVVFPSRQNLAARMGFSQARTIDRYLTELIEVGAIDKRTTRTSGMRSRNFYVLHLQPRPGYQGPRTLADTPRAEPDHTPEPDEITDHEGGPRPHRPVQQTPGSAQTRTTRVRKHASQESACAHPNQKNLNHKNHHHQGRVNTAEAVPGRGESTWDDRARQVVVEEARHLLRTLPQQVNLSESAIQHAAPWVARALEDGWPGDRLRAELTRDLHGARNIPGVIISRLHRLPPPPLPEPLTQTPAAPRTCPDHPGAARRSDGECAGCWADKHHRR</sequence>
<feature type="compositionally biased region" description="Basic and acidic residues" evidence="1">
    <location>
        <begin position="137"/>
        <end position="157"/>
    </location>
</feature>
<accession>A0A5D0NU79</accession>
<evidence type="ECO:0000313" key="2">
    <source>
        <dbReference type="EMBL" id="TYB47802.1"/>
    </source>
</evidence>
<protein>
    <submittedName>
        <fullName evidence="2">Helix-turn-helix domain-containing protein</fullName>
    </submittedName>
</protein>
<reference evidence="2 3" key="1">
    <citation type="submission" date="2019-08" db="EMBL/GenBank/DDBJ databases">
        <title>Actinomadura sp. nov. CYP1-5 isolated from mountain soil.</title>
        <authorList>
            <person name="Songsumanus A."/>
            <person name="Kuncharoen N."/>
            <person name="Kudo T."/>
            <person name="Yuki M."/>
            <person name="Igarashi Y."/>
            <person name="Tanasupawat S."/>
        </authorList>
    </citation>
    <scope>NUCLEOTIDE SEQUENCE [LARGE SCALE GENOMIC DNA]</scope>
    <source>
        <strain evidence="2 3">JCM 14158</strain>
    </source>
</reference>
<dbReference type="Proteomes" id="UP000323380">
    <property type="component" value="Unassembled WGS sequence"/>
</dbReference>
<dbReference type="RefSeq" id="WP_148344013.1">
    <property type="nucleotide sequence ID" value="NZ_VSFG01000001.1"/>
</dbReference>
<dbReference type="AlphaFoldDB" id="A0A5D0NU79"/>
<dbReference type="EMBL" id="VSFG01000001">
    <property type="protein sequence ID" value="TYB47802.1"/>
    <property type="molecule type" value="Genomic_DNA"/>
</dbReference>
<organism evidence="2 3">
    <name type="scientific">Actinomadura chibensis</name>
    <dbReference type="NCBI Taxonomy" id="392828"/>
    <lineage>
        <taxon>Bacteria</taxon>
        <taxon>Bacillati</taxon>
        <taxon>Actinomycetota</taxon>
        <taxon>Actinomycetes</taxon>
        <taxon>Streptosporangiales</taxon>
        <taxon>Thermomonosporaceae</taxon>
        <taxon>Actinomadura</taxon>
    </lineage>
</organism>
<gene>
    <name evidence="2" type="ORF">FXF69_00650</name>
</gene>
<keyword evidence="3" id="KW-1185">Reference proteome</keyword>
<dbReference type="Gene3D" id="1.10.10.10">
    <property type="entry name" value="Winged helix-like DNA-binding domain superfamily/Winged helix DNA-binding domain"/>
    <property type="match status" value="1"/>
</dbReference>
<feature type="region of interest" description="Disordered" evidence="1">
    <location>
        <begin position="120"/>
        <end position="218"/>
    </location>
</feature>
<feature type="region of interest" description="Disordered" evidence="1">
    <location>
        <begin position="298"/>
        <end position="339"/>
    </location>
</feature>
<feature type="compositionally biased region" description="Polar residues" evidence="1">
    <location>
        <begin position="163"/>
        <end position="174"/>
    </location>
</feature>
<name>A0A5D0NU79_9ACTN</name>
<dbReference type="InterPro" id="IPR036388">
    <property type="entry name" value="WH-like_DNA-bd_sf"/>
</dbReference>
<evidence type="ECO:0000256" key="1">
    <source>
        <dbReference type="SAM" id="MobiDB-lite"/>
    </source>
</evidence>
<proteinExistence type="predicted"/>
<evidence type="ECO:0000313" key="3">
    <source>
        <dbReference type="Proteomes" id="UP000323380"/>
    </source>
</evidence>